<accession>A0A5C5ZIU3</accession>
<evidence type="ECO:0000313" key="3">
    <source>
        <dbReference type="Proteomes" id="UP000315440"/>
    </source>
</evidence>
<sequence>MGSSQSGVIGVKPASNSLAEGAAGAGARGVWVASLALEQPQLSQPQSCDPQPWGAWGIGAALQQPRLAGFDAQQDGVLASEQQDRAAGVADDSAPHPSHAQAYRGNAGVARATASSSLVRMRSGDFIANARKDLI</sequence>
<keyword evidence="3" id="KW-1185">Reference proteome</keyword>
<name>A0A5C5ZIU3_9BACT</name>
<dbReference type="EMBL" id="SJPQ01000003">
    <property type="protein sequence ID" value="TWT87284.1"/>
    <property type="molecule type" value="Genomic_DNA"/>
</dbReference>
<dbReference type="AlphaFoldDB" id="A0A5C5ZIU3"/>
<organism evidence="2 3">
    <name type="scientific">Pseudobythopirellula maris</name>
    <dbReference type="NCBI Taxonomy" id="2527991"/>
    <lineage>
        <taxon>Bacteria</taxon>
        <taxon>Pseudomonadati</taxon>
        <taxon>Planctomycetota</taxon>
        <taxon>Planctomycetia</taxon>
        <taxon>Pirellulales</taxon>
        <taxon>Lacipirellulaceae</taxon>
        <taxon>Pseudobythopirellula</taxon>
    </lineage>
</organism>
<protein>
    <submittedName>
        <fullName evidence="2">Uncharacterized protein</fullName>
    </submittedName>
</protein>
<reference evidence="2 3" key="1">
    <citation type="submission" date="2019-02" db="EMBL/GenBank/DDBJ databases">
        <title>Deep-cultivation of Planctomycetes and their phenomic and genomic characterization uncovers novel biology.</title>
        <authorList>
            <person name="Wiegand S."/>
            <person name="Jogler M."/>
            <person name="Boedeker C."/>
            <person name="Pinto D."/>
            <person name="Vollmers J."/>
            <person name="Rivas-Marin E."/>
            <person name="Kohn T."/>
            <person name="Peeters S.H."/>
            <person name="Heuer A."/>
            <person name="Rast P."/>
            <person name="Oberbeckmann S."/>
            <person name="Bunk B."/>
            <person name="Jeske O."/>
            <person name="Meyerdierks A."/>
            <person name="Storesund J.E."/>
            <person name="Kallscheuer N."/>
            <person name="Luecker S."/>
            <person name="Lage O.M."/>
            <person name="Pohl T."/>
            <person name="Merkel B.J."/>
            <person name="Hornburger P."/>
            <person name="Mueller R.-W."/>
            <person name="Bruemmer F."/>
            <person name="Labrenz M."/>
            <person name="Spormann A.M."/>
            <person name="Op Den Camp H."/>
            <person name="Overmann J."/>
            <person name="Amann R."/>
            <person name="Jetten M.S.M."/>
            <person name="Mascher T."/>
            <person name="Medema M.H."/>
            <person name="Devos D.P."/>
            <person name="Kaster A.-K."/>
            <person name="Ovreas L."/>
            <person name="Rohde M."/>
            <person name="Galperin M.Y."/>
            <person name="Jogler C."/>
        </authorList>
    </citation>
    <scope>NUCLEOTIDE SEQUENCE [LARGE SCALE GENOMIC DNA]</scope>
    <source>
        <strain evidence="2 3">Mal64</strain>
    </source>
</reference>
<evidence type="ECO:0000313" key="2">
    <source>
        <dbReference type="EMBL" id="TWT87284.1"/>
    </source>
</evidence>
<evidence type="ECO:0000256" key="1">
    <source>
        <dbReference type="SAM" id="MobiDB-lite"/>
    </source>
</evidence>
<comment type="caution">
    <text evidence="2">The sequence shown here is derived from an EMBL/GenBank/DDBJ whole genome shotgun (WGS) entry which is preliminary data.</text>
</comment>
<feature type="region of interest" description="Disordered" evidence="1">
    <location>
        <begin position="1"/>
        <end position="20"/>
    </location>
</feature>
<gene>
    <name evidence="2" type="ORF">Mal64_28220</name>
</gene>
<feature type="region of interest" description="Disordered" evidence="1">
    <location>
        <begin position="79"/>
        <end position="107"/>
    </location>
</feature>
<proteinExistence type="predicted"/>
<dbReference type="Proteomes" id="UP000315440">
    <property type="component" value="Unassembled WGS sequence"/>
</dbReference>